<evidence type="ECO:0000256" key="4">
    <source>
        <dbReference type="ARBA" id="ARBA00022989"/>
    </source>
</evidence>
<dbReference type="InterPro" id="IPR039859">
    <property type="entry name" value="PFA4/ZDH16/20/ERF2-like"/>
</dbReference>
<reference evidence="9 10" key="1">
    <citation type="submission" date="2024-04" db="EMBL/GenBank/DDBJ databases">
        <title>Tritrichomonas musculus Genome.</title>
        <authorList>
            <person name="Alves-Ferreira E."/>
            <person name="Grigg M."/>
            <person name="Lorenzi H."/>
            <person name="Galac M."/>
        </authorList>
    </citation>
    <scope>NUCLEOTIDE SEQUENCE [LARGE SCALE GENOMIC DNA]</scope>
    <source>
        <strain evidence="9 10">EAF2021</strain>
    </source>
</reference>
<accession>A0ABR2KXA8</accession>
<comment type="catalytic activity">
    <reaction evidence="7">
        <text>L-cysteinyl-[protein] + hexadecanoyl-CoA = S-hexadecanoyl-L-cysteinyl-[protein] + CoA</text>
        <dbReference type="Rhea" id="RHEA:36683"/>
        <dbReference type="Rhea" id="RHEA-COMP:10131"/>
        <dbReference type="Rhea" id="RHEA-COMP:11032"/>
        <dbReference type="ChEBI" id="CHEBI:29950"/>
        <dbReference type="ChEBI" id="CHEBI:57287"/>
        <dbReference type="ChEBI" id="CHEBI:57379"/>
        <dbReference type="ChEBI" id="CHEBI:74151"/>
        <dbReference type="EC" id="2.3.1.225"/>
    </reaction>
</comment>
<dbReference type="EMBL" id="JAPFFF010000003">
    <property type="protein sequence ID" value="KAK8895431.1"/>
    <property type="molecule type" value="Genomic_DNA"/>
</dbReference>
<feature type="transmembrane region" description="Helical" evidence="7">
    <location>
        <begin position="160"/>
        <end position="181"/>
    </location>
</feature>
<protein>
    <recommendedName>
        <fullName evidence="7">Palmitoyltransferase</fullName>
        <ecNumber evidence="7">2.3.1.225</ecNumber>
    </recommendedName>
</protein>
<evidence type="ECO:0000256" key="7">
    <source>
        <dbReference type="RuleBase" id="RU079119"/>
    </source>
</evidence>
<dbReference type="PANTHER" id="PTHR22883">
    <property type="entry name" value="ZINC FINGER DHHC DOMAIN CONTAINING PROTEIN"/>
    <property type="match status" value="1"/>
</dbReference>
<evidence type="ECO:0000313" key="10">
    <source>
        <dbReference type="Proteomes" id="UP001470230"/>
    </source>
</evidence>
<dbReference type="EC" id="2.3.1.225" evidence="7"/>
<keyword evidence="5 7" id="KW-0472">Membrane</keyword>
<proteinExistence type="inferred from homology"/>
<dbReference type="PANTHER" id="PTHR22883:SF445">
    <property type="entry name" value="PALMITOYLTRANSFERASE"/>
    <property type="match status" value="1"/>
</dbReference>
<dbReference type="InterPro" id="IPR001594">
    <property type="entry name" value="Palmitoyltrfase_DHHC"/>
</dbReference>
<evidence type="ECO:0000256" key="2">
    <source>
        <dbReference type="ARBA" id="ARBA00022679"/>
    </source>
</evidence>
<evidence type="ECO:0000313" key="9">
    <source>
        <dbReference type="EMBL" id="KAK8895431.1"/>
    </source>
</evidence>
<dbReference type="Pfam" id="PF01529">
    <property type="entry name" value="DHHC"/>
    <property type="match status" value="1"/>
</dbReference>
<gene>
    <name evidence="9" type="ORF">M9Y10_023895</name>
</gene>
<evidence type="ECO:0000256" key="1">
    <source>
        <dbReference type="ARBA" id="ARBA00004141"/>
    </source>
</evidence>
<feature type="domain" description="Palmitoyltransferase DHHC" evidence="8">
    <location>
        <begin position="112"/>
        <end position="226"/>
    </location>
</feature>
<comment type="domain">
    <text evidence="7">The DHHC domain is required for palmitoyltransferase activity.</text>
</comment>
<comment type="subcellular location">
    <subcellularLocation>
        <location evidence="1">Membrane</location>
        <topology evidence="1">Multi-pass membrane protein</topology>
    </subcellularLocation>
</comment>
<evidence type="ECO:0000256" key="5">
    <source>
        <dbReference type="ARBA" id="ARBA00023136"/>
    </source>
</evidence>
<feature type="transmembrane region" description="Helical" evidence="7">
    <location>
        <begin position="59"/>
        <end position="77"/>
    </location>
</feature>
<comment type="similarity">
    <text evidence="7">Belongs to the DHHC palmitoyltransferase family.</text>
</comment>
<feature type="transmembrane region" description="Helical" evidence="7">
    <location>
        <begin position="20"/>
        <end position="39"/>
    </location>
</feature>
<evidence type="ECO:0000259" key="8">
    <source>
        <dbReference type="Pfam" id="PF01529"/>
    </source>
</evidence>
<comment type="caution">
    <text evidence="9">The sequence shown here is derived from an EMBL/GenBank/DDBJ whole genome shotgun (WGS) entry which is preliminary data.</text>
</comment>
<dbReference type="Proteomes" id="UP001470230">
    <property type="component" value="Unassembled WGS sequence"/>
</dbReference>
<sequence length="265" mass="30409">MNRYFYFTAIYDTNALTIRFVILIIFIFGQILHISWFLVPLSNLNTEQSIKAYNILSKIWIIFSILWIWSYIVTCWLDAGSIETELYNHGYINSNGRLIENLAFPPEISEYPLCEKCHLPKPPRTHHCSQCGLCYFRFDHHCEVVGNCIAYRNMKGFMLFLFYSSFLFFIAAITSVVGYVTTGEVDLSYLITACILGVLVGGIICFFGIMYIPDVCVNNRTTLERIAGNAPNVYNAGVRNNIKQVFGECPLLWIVPTRPSIHLFD</sequence>
<name>A0ABR2KXA8_9EUKA</name>
<keyword evidence="10" id="KW-1185">Reference proteome</keyword>
<organism evidence="9 10">
    <name type="scientific">Tritrichomonas musculus</name>
    <dbReference type="NCBI Taxonomy" id="1915356"/>
    <lineage>
        <taxon>Eukaryota</taxon>
        <taxon>Metamonada</taxon>
        <taxon>Parabasalia</taxon>
        <taxon>Tritrichomonadida</taxon>
        <taxon>Tritrichomonadidae</taxon>
        <taxon>Tritrichomonas</taxon>
    </lineage>
</organism>
<evidence type="ECO:0000256" key="3">
    <source>
        <dbReference type="ARBA" id="ARBA00022692"/>
    </source>
</evidence>
<evidence type="ECO:0000256" key="6">
    <source>
        <dbReference type="ARBA" id="ARBA00023315"/>
    </source>
</evidence>
<keyword evidence="2 7" id="KW-0808">Transferase</keyword>
<dbReference type="PROSITE" id="PS50216">
    <property type="entry name" value="DHHC"/>
    <property type="match status" value="1"/>
</dbReference>
<keyword evidence="4 7" id="KW-1133">Transmembrane helix</keyword>
<keyword evidence="3 7" id="KW-0812">Transmembrane</keyword>
<keyword evidence="6 7" id="KW-0012">Acyltransferase</keyword>
<feature type="transmembrane region" description="Helical" evidence="7">
    <location>
        <begin position="187"/>
        <end position="212"/>
    </location>
</feature>